<dbReference type="PANTHER" id="PTHR36928:SF1">
    <property type="entry name" value="PHOSPHATASE YCDX-RELATED"/>
    <property type="match status" value="1"/>
</dbReference>
<dbReference type="EMBL" id="JAAYUN010000063">
    <property type="protein sequence ID" value="NLJ22193.1"/>
    <property type="molecule type" value="Genomic_DNA"/>
</dbReference>
<comment type="caution">
    <text evidence="2">The sequence shown here is derived from an EMBL/GenBank/DDBJ whole genome shotgun (WGS) entry which is preliminary data.</text>
</comment>
<dbReference type="InterPro" id="IPR004013">
    <property type="entry name" value="PHP_dom"/>
</dbReference>
<dbReference type="AlphaFoldDB" id="A0A7K4AGW0"/>
<dbReference type="RefSeq" id="WP_273271356.1">
    <property type="nucleotide sequence ID" value="NZ_CAJYDL010000001.1"/>
</dbReference>
<dbReference type="InterPro" id="IPR050243">
    <property type="entry name" value="PHP_phosphatase"/>
</dbReference>
<evidence type="ECO:0000259" key="1">
    <source>
        <dbReference type="SMART" id="SM00481"/>
    </source>
</evidence>
<dbReference type="InterPro" id="IPR003141">
    <property type="entry name" value="Pol/His_phosphatase_N"/>
</dbReference>
<dbReference type="InterPro" id="IPR016195">
    <property type="entry name" value="Pol/histidinol_Pase-like"/>
</dbReference>
<proteinExistence type="predicted"/>
<gene>
    <name evidence="2" type="ORF">GX426_03680</name>
</gene>
<dbReference type="GO" id="GO:0005829">
    <property type="term" value="C:cytosol"/>
    <property type="evidence" value="ECO:0007669"/>
    <property type="project" value="TreeGrafter"/>
</dbReference>
<dbReference type="NCBIfam" id="NF004981">
    <property type="entry name" value="PRK06361.1"/>
    <property type="match status" value="1"/>
</dbReference>
<dbReference type="PANTHER" id="PTHR36928">
    <property type="entry name" value="PHOSPHATASE YCDX-RELATED"/>
    <property type="match status" value="1"/>
</dbReference>
<dbReference type="SMART" id="SM00481">
    <property type="entry name" value="POLIIIAc"/>
    <property type="match status" value="1"/>
</dbReference>
<dbReference type="GO" id="GO:0008270">
    <property type="term" value="F:zinc ion binding"/>
    <property type="evidence" value="ECO:0007669"/>
    <property type="project" value="TreeGrafter"/>
</dbReference>
<dbReference type="Pfam" id="PF02811">
    <property type="entry name" value="PHP"/>
    <property type="match status" value="1"/>
</dbReference>
<dbReference type="Gene3D" id="3.20.20.140">
    <property type="entry name" value="Metal-dependent hydrolases"/>
    <property type="match status" value="1"/>
</dbReference>
<dbReference type="Proteomes" id="UP000544742">
    <property type="component" value="Unassembled WGS sequence"/>
</dbReference>
<evidence type="ECO:0000313" key="3">
    <source>
        <dbReference type="Proteomes" id="UP000544742"/>
    </source>
</evidence>
<sequence length="210" mass="22734">MIDLHTHTTFSDGELIPSELVRRAEVLGYTAIGITDHADYTNIEHIICSVSKAKYLEGILDIRILPGVELTHVPPQKIAQLADLARNLGAEIVVVHGESPVEPVRPGTNRAALEAGVDILAHPGFITLEEAEMARDNDVCLEITSRSGHNITNGHVVQMAIQAGAKMVVDTDAHAPEDLIDSERAIQIAFGAGLTLEEAREIVMHHAIIR</sequence>
<dbReference type="GO" id="GO:0042578">
    <property type="term" value="F:phosphoric ester hydrolase activity"/>
    <property type="evidence" value="ECO:0007669"/>
    <property type="project" value="TreeGrafter"/>
</dbReference>
<evidence type="ECO:0000313" key="2">
    <source>
        <dbReference type="EMBL" id="NLJ22193.1"/>
    </source>
</evidence>
<accession>A0A7K4AGW0</accession>
<feature type="domain" description="Polymerase/histidinol phosphatase N-terminal" evidence="1">
    <location>
        <begin position="2"/>
        <end position="74"/>
    </location>
</feature>
<dbReference type="SUPFAM" id="SSF89550">
    <property type="entry name" value="PHP domain-like"/>
    <property type="match status" value="1"/>
</dbReference>
<dbReference type="CDD" id="cd07432">
    <property type="entry name" value="PHP_HisPPase"/>
    <property type="match status" value="1"/>
</dbReference>
<reference evidence="2 3" key="1">
    <citation type="journal article" date="2020" name="Biotechnol. Biofuels">
        <title>New insights from the biogas microbiome by comprehensive genome-resolved metagenomics of nearly 1600 species originating from multiple anaerobic digesters.</title>
        <authorList>
            <person name="Campanaro S."/>
            <person name="Treu L."/>
            <person name="Rodriguez-R L.M."/>
            <person name="Kovalovszki A."/>
            <person name="Ziels R.M."/>
            <person name="Maus I."/>
            <person name="Zhu X."/>
            <person name="Kougias P.G."/>
            <person name="Basile A."/>
            <person name="Luo G."/>
            <person name="Schluter A."/>
            <person name="Konstantinidis K.T."/>
            <person name="Angelidaki I."/>
        </authorList>
    </citation>
    <scope>NUCLEOTIDE SEQUENCE [LARGE SCALE GENOMIC DNA]</scope>
    <source>
        <strain evidence="2">AS27yjCOA_157</strain>
    </source>
</reference>
<name>A0A7K4AGW0_METSH</name>
<protein>
    <submittedName>
        <fullName evidence="2">Histidinol phosphate phosphatase domain-containing protein</fullName>
    </submittedName>
</protein>
<organism evidence="2 3">
    <name type="scientific">Methanothrix soehngenii</name>
    <name type="common">Methanosaeta concilii</name>
    <dbReference type="NCBI Taxonomy" id="2223"/>
    <lineage>
        <taxon>Archaea</taxon>
        <taxon>Methanobacteriati</taxon>
        <taxon>Methanobacteriota</taxon>
        <taxon>Stenosarchaea group</taxon>
        <taxon>Methanomicrobia</taxon>
        <taxon>Methanotrichales</taxon>
        <taxon>Methanotrichaceae</taxon>
        <taxon>Methanothrix</taxon>
    </lineage>
</organism>